<keyword evidence="3" id="KW-1185">Reference proteome</keyword>
<dbReference type="SUPFAM" id="SSF53639">
    <property type="entry name" value="AraD/HMP-PK domain-like"/>
    <property type="match status" value="1"/>
</dbReference>
<feature type="domain" description="Class II aldolase/adducin N-terminal" evidence="1">
    <location>
        <begin position="10"/>
        <end position="194"/>
    </location>
</feature>
<accession>A0A844TLX5</accession>
<comment type="caution">
    <text evidence="2">The sequence shown here is derived from an EMBL/GenBank/DDBJ whole genome shotgun (WGS) entry which is preliminary data.</text>
</comment>
<dbReference type="OrthoDB" id="9814830at2"/>
<dbReference type="Gene3D" id="3.40.225.10">
    <property type="entry name" value="Class II aldolase/adducin N-terminal domain"/>
    <property type="match status" value="1"/>
</dbReference>
<dbReference type="AlphaFoldDB" id="A0A844TLX5"/>
<reference evidence="2 3" key="1">
    <citation type="submission" date="2019-12" db="EMBL/GenBank/DDBJ databases">
        <title>Draft genome sequences Bradyrhizobium cajani AMBPC1010, Bradyrhizobium pachyrhizi AMBPC1040 and Bradyrhizobium yuanmingense ALSPC3051, three plant growth promoting strains isolated from nodules of Cajanus cajan L. in Dominican Republic.</title>
        <authorList>
            <person name="Flores-Felix J.D."/>
            <person name="Araujo J."/>
            <person name="Diaz-Alcantara C."/>
            <person name="Gonzalez-Andres F."/>
            <person name="Velazquez E."/>
        </authorList>
    </citation>
    <scope>NUCLEOTIDE SEQUENCE [LARGE SCALE GENOMIC DNA]</scope>
    <source>
        <strain evidence="2 3">1010</strain>
    </source>
</reference>
<organism evidence="2 3">
    <name type="scientific">Bradyrhizobium cajani</name>
    <dbReference type="NCBI Taxonomy" id="1928661"/>
    <lineage>
        <taxon>Bacteria</taxon>
        <taxon>Pseudomonadati</taxon>
        <taxon>Pseudomonadota</taxon>
        <taxon>Alphaproteobacteria</taxon>
        <taxon>Hyphomicrobiales</taxon>
        <taxon>Nitrobacteraceae</taxon>
        <taxon>Bradyrhizobium</taxon>
    </lineage>
</organism>
<sequence>MQQQLALLHELRRMSARVGRNILLVQGAGGNSSIKQDDLLWVKASGTWLADAEHKDIFVPVSLGAARAALAQGDERVPLAPGAATALRASIETSLHALMPHTVVLHVHSVNTIAWAVRSDAQEEFAKRLEGLAWRWLDYHHPGLPLAKVVNDALAQDKVDVLVLGNHGLVVGAETSAAAEALVDEVERRLALAPRSTIPPDQGALRSICAGTAYRLPKDPQCHSVAIDPYSRAIATSGSLYPDHVVFLGPGLPVLERGEDLRALTSRARTDGPPHPAALLIPGLGCVVRKDAGDGAEAMLSCLALVTCRLPLTAQVRYLTQNNESALVNWDAEWYRQQLTANRGTD</sequence>
<dbReference type="Pfam" id="PF00596">
    <property type="entry name" value="Aldolase_II"/>
    <property type="match status" value="1"/>
</dbReference>
<gene>
    <name evidence="2" type="ORF">GPL20_23430</name>
</gene>
<dbReference type="EMBL" id="WQNE01000021">
    <property type="protein sequence ID" value="MVT75961.1"/>
    <property type="molecule type" value="Genomic_DNA"/>
</dbReference>
<name>A0A844TLX5_9BRAD</name>
<dbReference type="InterPro" id="IPR001303">
    <property type="entry name" value="Aldolase_II/adducin_N"/>
</dbReference>
<evidence type="ECO:0000313" key="2">
    <source>
        <dbReference type="EMBL" id="MVT75961.1"/>
    </source>
</evidence>
<dbReference type="Proteomes" id="UP000449969">
    <property type="component" value="Unassembled WGS sequence"/>
</dbReference>
<dbReference type="InterPro" id="IPR036409">
    <property type="entry name" value="Aldolase_II/adducin_N_sf"/>
</dbReference>
<evidence type="ECO:0000313" key="3">
    <source>
        <dbReference type="Proteomes" id="UP000449969"/>
    </source>
</evidence>
<dbReference type="RefSeq" id="WP_157332037.1">
    <property type="nucleotide sequence ID" value="NZ_JANADL010000004.1"/>
</dbReference>
<dbReference type="SMART" id="SM01007">
    <property type="entry name" value="Aldolase_II"/>
    <property type="match status" value="1"/>
</dbReference>
<proteinExistence type="predicted"/>
<evidence type="ECO:0000259" key="1">
    <source>
        <dbReference type="SMART" id="SM01007"/>
    </source>
</evidence>
<protein>
    <submittedName>
        <fullName evidence="2">Class II aldolase</fullName>
    </submittedName>
</protein>